<accession>A0A0F8X7S7</accession>
<name>A0A0F8X7S7_9ZZZZ</name>
<protein>
    <recommendedName>
        <fullName evidence="2">Zona occludens toxin N-terminal domain-containing protein</fullName>
    </recommendedName>
</protein>
<comment type="caution">
    <text evidence="1">The sequence shown here is derived from an EMBL/GenBank/DDBJ whole genome shotgun (WGS) entry which is preliminary data.</text>
</comment>
<dbReference type="EMBL" id="LAZR01064706">
    <property type="protein sequence ID" value="KKK57010.1"/>
    <property type="molecule type" value="Genomic_DNA"/>
</dbReference>
<proteinExistence type="predicted"/>
<reference evidence="1" key="1">
    <citation type="journal article" date="2015" name="Nature">
        <title>Complex archaea that bridge the gap between prokaryotes and eukaryotes.</title>
        <authorList>
            <person name="Spang A."/>
            <person name="Saw J.H."/>
            <person name="Jorgensen S.L."/>
            <person name="Zaremba-Niedzwiedzka K."/>
            <person name="Martijn J."/>
            <person name="Lind A.E."/>
            <person name="van Eijk R."/>
            <person name="Schleper C."/>
            <person name="Guy L."/>
            <person name="Ettema T.J."/>
        </authorList>
    </citation>
    <scope>NUCLEOTIDE SEQUENCE</scope>
</reference>
<dbReference type="AlphaFoldDB" id="A0A0F8X7S7"/>
<evidence type="ECO:0000313" key="1">
    <source>
        <dbReference type="EMBL" id="KKK57010.1"/>
    </source>
</evidence>
<evidence type="ECO:0008006" key="2">
    <source>
        <dbReference type="Google" id="ProtNLM"/>
    </source>
</evidence>
<sequence>MIVTDVKWRDSGGILREGYSMDNYLVENLVPTPFFLAQDRDMVGIISGHGDVRNGKSTVAIQIGYFLAWMQAGGRMNLRKGKDGKYINPIVLKKPNKPINFSYENLSYTPEGLIDLARILNDKYGKSQVIIYDETSGLDSAGTMKAVNQMLNHFFQTCGAYNHIILIVLPNFFKLNEDIATTRSMFLLDTYSDENWKRGLFNFYGPRDKEWLYFNGKKKIGVGARYASQNPTFYGRFTSWIPFDREEYEYQKQEKLKAKIYGSREQQIREKYWGVLTVLKHSTNLTTKDIAEELSEVLFRKVTTASVGHDIRNYQKFAEKHQKGGIV</sequence>
<feature type="non-terminal residue" evidence="1">
    <location>
        <position position="327"/>
    </location>
</feature>
<gene>
    <name evidence="1" type="ORF">LCGC14_3058800</name>
</gene>
<organism evidence="1">
    <name type="scientific">marine sediment metagenome</name>
    <dbReference type="NCBI Taxonomy" id="412755"/>
    <lineage>
        <taxon>unclassified sequences</taxon>
        <taxon>metagenomes</taxon>
        <taxon>ecological metagenomes</taxon>
    </lineage>
</organism>